<gene>
    <name evidence="2" type="ORF">BGV66_07715</name>
</gene>
<proteinExistence type="predicted"/>
<name>A0ABD6Q8B4_9BURK</name>
<dbReference type="Proteomes" id="UP000183667">
    <property type="component" value="Unassembled WGS sequence"/>
</dbReference>
<organism evidence="2 3">
    <name type="scientific">Burkholderia ubonensis</name>
    <dbReference type="NCBI Taxonomy" id="101571"/>
    <lineage>
        <taxon>Bacteria</taxon>
        <taxon>Pseudomonadati</taxon>
        <taxon>Pseudomonadota</taxon>
        <taxon>Betaproteobacteria</taxon>
        <taxon>Burkholderiales</taxon>
        <taxon>Burkholderiaceae</taxon>
        <taxon>Burkholderia</taxon>
        <taxon>Burkholderia cepacia complex</taxon>
    </lineage>
</organism>
<accession>A0ABD6Q8B4</accession>
<evidence type="ECO:0000313" key="3">
    <source>
        <dbReference type="Proteomes" id="UP000183667"/>
    </source>
</evidence>
<evidence type="ECO:0000256" key="1">
    <source>
        <dbReference type="SAM" id="MobiDB-lite"/>
    </source>
</evidence>
<evidence type="ECO:0008006" key="4">
    <source>
        <dbReference type="Google" id="ProtNLM"/>
    </source>
</evidence>
<dbReference type="AlphaFoldDB" id="A0ABD6Q8B4"/>
<reference evidence="3" key="1">
    <citation type="submission" date="2016-08" db="EMBL/GenBank/DDBJ databases">
        <title>Population biology and virulence potential of Burkholderia ubonensis.</title>
        <authorList>
            <person name="Price E.P."/>
            <person name="Currie B.J."/>
            <person name="Wagner D.M."/>
        </authorList>
    </citation>
    <scope>NUCLEOTIDE SEQUENCE [LARGE SCALE GENOMIC DNA]</scope>
    <source>
        <strain evidence="3">MSMB0103</strain>
    </source>
</reference>
<dbReference type="EMBL" id="MEAU01000010">
    <property type="protein sequence ID" value="OJA49170.1"/>
    <property type="molecule type" value="Genomic_DNA"/>
</dbReference>
<comment type="caution">
    <text evidence="2">The sequence shown here is derived from an EMBL/GenBank/DDBJ whole genome shotgun (WGS) entry which is preliminary data.</text>
</comment>
<feature type="region of interest" description="Disordered" evidence="1">
    <location>
        <begin position="1"/>
        <end position="21"/>
    </location>
</feature>
<sequence>MPGGTRTDFPDGSHLVEGPEGDRCIVSESGDINATVPEIRRVQIDDLSLILRHEIAHVHETTSHTLHFVGGGVFSYLHYRDGRGMSIQANRIVFRTLPGGVIVVCGTASRDATDRSSGTTG</sequence>
<evidence type="ECO:0000313" key="2">
    <source>
        <dbReference type="EMBL" id="OJA49170.1"/>
    </source>
</evidence>
<protein>
    <recommendedName>
        <fullName evidence="4">Peptidase M48 domain-containing protein</fullName>
    </recommendedName>
</protein>